<feature type="compositionally biased region" description="Acidic residues" evidence="2">
    <location>
        <begin position="51"/>
        <end position="69"/>
    </location>
</feature>
<proteinExistence type="predicted"/>
<name>A0A8X7WH39_BRACI</name>
<evidence type="ECO:0000256" key="1">
    <source>
        <dbReference type="SAM" id="Coils"/>
    </source>
</evidence>
<organism evidence="4 5">
    <name type="scientific">Brassica carinata</name>
    <name type="common">Ethiopian mustard</name>
    <name type="synonym">Abyssinian cabbage</name>
    <dbReference type="NCBI Taxonomy" id="52824"/>
    <lineage>
        <taxon>Eukaryota</taxon>
        <taxon>Viridiplantae</taxon>
        <taxon>Streptophyta</taxon>
        <taxon>Embryophyta</taxon>
        <taxon>Tracheophyta</taxon>
        <taxon>Spermatophyta</taxon>
        <taxon>Magnoliopsida</taxon>
        <taxon>eudicotyledons</taxon>
        <taxon>Gunneridae</taxon>
        <taxon>Pentapetalae</taxon>
        <taxon>rosids</taxon>
        <taxon>malvids</taxon>
        <taxon>Brassicales</taxon>
        <taxon>Brassicaceae</taxon>
        <taxon>Brassiceae</taxon>
        <taxon>Brassica</taxon>
    </lineage>
</organism>
<evidence type="ECO:0000256" key="2">
    <source>
        <dbReference type="SAM" id="MobiDB-lite"/>
    </source>
</evidence>
<feature type="region of interest" description="Disordered" evidence="2">
    <location>
        <begin position="262"/>
        <end position="281"/>
    </location>
</feature>
<dbReference type="OrthoDB" id="1112874at2759"/>
<keyword evidence="1" id="KW-0175">Coiled coil</keyword>
<gene>
    <name evidence="4" type="ORF">Bca52824_010971</name>
</gene>
<keyword evidence="5" id="KW-1185">Reference proteome</keyword>
<dbReference type="AlphaFoldDB" id="A0A8X7WH39"/>
<feature type="compositionally biased region" description="Basic and acidic residues" evidence="2">
    <location>
        <begin position="1"/>
        <end position="29"/>
    </location>
</feature>
<feature type="domain" description="DUF287" evidence="3">
    <location>
        <begin position="143"/>
        <end position="194"/>
    </location>
</feature>
<evidence type="ECO:0000313" key="5">
    <source>
        <dbReference type="Proteomes" id="UP000886595"/>
    </source>
</evidence>
<feature type="coiled-coil region" evidence="1">
    <location>
        <begin position="216"/>
        <end position="253"/>
    </location>
</feature>
<sequence length="281" mass="32064">MVETRGGKRKEIPTKEAEKNTEKMKKCENDGGLCDGGADELPFGSDKDGNNEEESVDVEEDPEKTHDEELEATETIKPTRMFFYDSEYKKQIKLGTRCMIADVIETFFSLTPEANFKKTEMKGFLLASVNQELDRVKVSPQDIDSILPTRNDEEKALLDYVWEEDDDEDEPDIAVDSWVKRIKEEYTVFFEDMYEEDIAARKGNAEEAVLEDIAPVEEVAEQKKMLQDVLNKMKSLGNQLENVLKTLDDFEERLATVESFVKEAQKGSKKKSKKGSKKGSK</sequence>
<comment type="caution">
    <text evidence="4">The sequence shown here is derived from an EMBL/GenBank/DDBJ whole genome shotgun (WGS) entry which is preliminary data.</text>
</comment>
<accession>A0A8X7WH39</accession>
<evidence type="ECO:0000313" key="4">
    <source>
        <dbReference type="EMBL" id="KAG2328243.1"/>
    </source>
</evidence>
<protein>
    <recommendedName>
        <fullName evidence="3">DUF287 domain-containing protein</fullName>
    </recommendedName>
</protein>
<reference evidence="4 5" key="1">
    <citation type="submission" date="2020-02" db="EMBL/GenBank/DDBJ databases">
        <authorList>
            <person name="Ma Q."/>
            <person name="Huang Y."/>
            <person name="Song X."/>
            <person name="Pei D."/>
        </authorList>
    </citation>
    <scope>NUCLEOTIDE SEQUENCE [LARGE SCALE GENOMIC DNA]</scope>
    <source>
        <strain evidence="4">Sxm20200214</strain>
        <tissue evidence="4">Leaf</tissue>
    </source>
</reference>
<feature type="region of interest" description="Disordered" evidence="2">
    <location>
        <begin position="1"/>
        <end position="69"/>
    </location>
</feature>
<dbReference type="Proteomes" id="UP000886595">
    <property type="component" value="Unassembled WGS sequence"/>
</dbReference>
<dbReference type="EMBL" id="JAAMPC010000002">
    <property type="protein sequence ID" value="KAG2328243.1"/>
    <property type="molecule type" value="Genomic_DNA"/>
</dbReference>
<dbReference type="InterPro" id="IPR005048">
    <property type="entry name" value="DUF287"/>
</dbReference>
<evidence type="ECO:0000259" key="3">
    <source>
        <dbReference type="Pfam" id="PF03384"/>
    </source>
</evidence>
<dbReference type="Pfam" id="PF03384">
    <property type="entry name" value="DUF287"/>
    <property type="match status" value="1"/>
</dbReference>
<feature type="compositionally biased region" description="Basic residues" evidence="2">
    <location>
        <begin position="267"/>
        <end position="281"/>
    </location>
</feature>